<dbReference type="InterPro" id="IPR000515">
    <property type="entry name" value="MetI-like"/>
</dbReference>
<dbReference type="OrthoDB" id="3173654at2"/>
<dbReference type="InterPro" id="IPR035906">
    <property type="entry name" value="MetI-like_sf"/>
</dbReference>
<evidence type="ECO:0000313" key="9">
    <source>
        <dbReference type="EMBL" id="OAV62658.1"/>
    </source>
</evidence>
<keyword evidence="5 7" id="KW-1133">Transmembrane helix</keyword>
<keyword evidence="6 7" id="KW-0472">Membrane</keyword>
<dbReference type="Gene3D" id="1.10.3720.10">
    <property type="entry name" value="MetI-like"/>
    <property type="match status" value="1"/>
</dbReference>
<evidence type="ECO:0000256" key="2">
    <source>
        <dbReference type="ARBA" id="ARBA00022448"/>
    </source>
</evidence>
<dbReference type="GO" id="GO:0055085">
    <property type="term" value="P:transmembrane transport"/>
    <property type="evidence" value="ECO:0007669"/>
    <property type="project" value="InterPro"/>
</dbReference>
<dbReference type="PANTHER" id="PTHR30151">
    <property type="entry name" value="ALKANE SULFONATE ABC TRANSPORTER-RELATED, MEMBRANE SUBUNIT"/>
    <property type="match status" value="1"/>
</dbReference>
<evidence type="ECO:0000256" key="5">
    <source>
        <dbReference type="ARBA" id="ARBA00022989"/>
    </source>
</evidence>
<dbReference type="GO" id="GO:0005886">
    <property type="term" value="C:plasma membrane"/>
    <property type="evidence" value="ECO:0007669"/>
    <property type="project" value="UniProtKB-SubCell"/>
</dbReference>
<dbReference type="Pfam" id="PF00528">
    <property type="entry name" value="BPD_transp_1"/>
    <property type="match status" value="1"/>
</dbReference>
<protein>
    <submittedName>
        <fullName evidence="9">Nitrate ABC transporter permease</fullName>
    </submittedName>
</protein>
<comment type="similarity">
    <text evidence="7">Belongs to the binding-protein-dependent transport system permease family.</text>
</comment>
<dbReference type="Proteomes" id="UP000078292">
    <property type="component" value="Unassembled WGS sequence"/>
</dbReference>
<organism evidence="9 10">
    <name type="scientific">Enteractinococcus helveticum</name>
    <dbReference type="NCBI Taxonomy" id="1837282"/>
    <lineage>
        <taxon>Bacteria</taxon>
        <taxon>Bacillati</taxon>
        <taxon>Actinomycetota</taxon>
        <taxon>Actinomycetes</taxon>
        <taxon>Micrococcales</taxon>
        <taxon>Micrococcaceae</taxon>
    </lineage>
</organism>
<evidence type="ECO:0000256" key="4">
    <source>
        <dbReference type="ARBA" id="ARBA00022692"/>
    </source>
</evidence>
<feature type="transmembrane region" description="Helical" evidence="7">
    <location>
        <begin position="133"/>
        <end position="152"/>
    </location>
</feature>
<evidence type="ECO:0000256" key="3">
    <source>
        <dbReference type="ARBA" id="ARBA00022475"/>
    </source>
</evidence>
<dbReference type="CDD" id="cd06261">
    <property type="entry name" value="TM_PBP2"/>
    <property type="match status" value="1"/>
</dbReference>
<feature type="transmembrane region" description="Helical" evidence="7">
    <location>
        <begin position="227"/>
        <end position="247"/>
    </location>
</feature>
<dbReference type="RefSeq" id="WP_043055453.1">
    <property type="nucleotide sequence ID" value="NZ_LXEY01000010.1"/>
</dbReference>
<dbReference type="AlphaFoldDB" id="A0A1B7M236"/>
<keyword evidence="3" id="KW-1003">Cell membrane</keyword>
<evidence type="ECO:0000313" key="10">
    <source>
        <dbReference type="Proteomes" id="UP000078292"/>
    </source>
</evidence>
<keyword evidence="10" id="KW-1185">Reference proteome</keyword>
<evidence type="ECO:0000256" key="6">
    <source>
        <dbReference type="ARBA" id="ARBA00023136"/>
    </source>
</evidence>
<keyword evidence="2 7" id="KW-0813">Transport</keyword>
<dbReference type="SUPFAM" id="SSF161098">
    <property type="entry name" value="MetI-like"/>
    <property type="match status" value="1"/>
</dbReference>
<comment type="subcellular location">
    <subcellularLocation>
        <location evidence="1 7">Cell membrane</location>
        <topology evidence="1 7">Multi-pass membrane protein</topology>
    </subcellularLocation>
</comment>
<accession>A0A1B7M236</accession>
<feature type="transmembrane region" description="Helical" evidence="7">
    <location>
        <begin position="107"/>
        <end position="127"/>
    </location>
</feature>
<feature type="transmembrane region" description="Helical" evidence="7">
    <location>
        <begin position="16"/>
        <end position="35"/>
    </location>
</feature>
<keyword evidence="4 7" id="KW-0812">Transmembrane</keyword>
<dbReference type="PROSITE" id="PS50928">
    <property type="entry name" value="ABC_TM1"/>
    <property type="match status" value="1"/>
</dbReference>
<dbReference type="EMBL" id="LXEY01000010">
    <property type="protein sequence ID" value="OAV62658.1"/>
    <property type="molecule type" value="Genomic_DNA"/>
</dbReference>
<reference evidence="9 10" key="1">
    <citation type="submission" date="2016-04" db="EMBL/GenBank/DDBJ databases">
        <title>First whole genome shotgun sequence of the bacterium Enteractinococcus sp. strain UASWS1574.</title>
        <authorList>
            <person name="Crovadore J."/>
            <person name="Chablais R."/>
            <person name="Lefort F."/>
        </authorList>
    </citation>
    <scope>NUCLEOTIDE SEQUENCE [LARGE SCALE GENOMIC DNA]</scope>
    <source>
        <strain evidence="9 10">UASWS1574</strain>
    </source>
</reference>
<evidence type="ECO:0000256" key="7">
    <source>
        <dbReference type="RuleBase" id="RU363032"/>
    </source>
</evidence>
<gene>
    <name evidence="9" type="ORF">A6F49_05735</name>
</gene>
<proteinExistence type="inferred from homology"/>
<feature type="transmembrane region" description="Helical" evidence="7">
    <location>
        <begin position="198"/>
        <end position="221"/>
    </location>
</feature>
<evidence type="ECO:0000259" key="8">
    <source>
        <dbReference type="PROSITE" id="PS50928"/>
    </source>
</evidence>
<comment type="caution">
    <text evidence="9">The sequence shown here is derived from an EMBL/GenBank/DDBJ whole genome shotgun (WGS) entry which is preliminary data.</text>
</comment>
<evidence type="ECO:0000256" key="1">
    <source>
        <dbReference type="ARBA" id="ARBA00004651"/>
    </source>
</evidence>
<name>A0A1B7M236_9MICC</name>
<feature type="transmembrane region" description="Helical" evidence="7">
    <location>
        <begin position="67"/>
        <end position="95"/>
    </location>
</feature>
<sequence>MTVQTKKSANGSKRSLGWLIQIGVPVLLLIAWWFWSDAQNSAFFPSLRDILVEFQALWLFDHFLSDVVPSLVTLAVGFSIAVVLGVVTGLLFALFPPLAELFSPAIHLYRAIPSVAVVPVFISLFGFGDEVRLMIIVLAAFPPTWIATIDGVRAVEPQLLEMARVYRITPLERVLGIQLPGALPQIFSGLQVSLQFSFVVLIATEMLGASRGIGAMTILAQQSFMSVSMWAGIILLGIIGFGANFILEMIRKPLLRWYDKSRAVQLAE</sequence>
<dbReference type="PANTHER" id="PTHR30151:SF0">
    <property type="entry name" value="ABC TRANSPORTER PERMEASE PROTEIN MJ0413-RELATED"/>
    <property type="match status" value="1"/>
</dbReference>
<feature type="domain" description="ABC transmembrane type-1" evidence="8">
    <location>
        <begin position="67"/>
        <end position="251"/>
    </location>
</feature>
<dbReference type="STRING" id="1837282.A6F49_05735"/>